<dbReference type="Proteomes" id="UP001341840">
    <property type="component" value="Unassembled WGS sequence"/>
</dbReference>
<keyword evidence="2" id="KW-1185">Reference proteome</keyword>
<organism evidence="1 2">
    <name type="scientific">Stylosanthes scabra</name>
    <dbReference type="NCBI Taxonomy" id="79078"/>
    <lineage>
        <taxon>Eukaryota</taxon>
        <taxon>Viridiplantae</taxon>
        <taxon>Streptophyta</taxon>
        <taxon>Embryophyta</taxon>
        <taxon>Tracheophyta</taxon>
        <taxon>Spermatophyta</taxon>
        <taxon>Magnoliopsida</taxon>
        <taxon>eudicotyledons</taxon>
        <taxon>Gunneridae</taxon>
        <taxon>Pentapetalae</taxon>
        <taxon>rosids</taxon>
        <taxon>fabids</taxon>
        <taxon>Fabales</taxon>
        <taxon>Fabaceae</taxon>
        <taxon>Papilionoideae</taxon>
        <taxon>50 kb inversion clade</taxon>
        <taxon>dalbergioids sensu lato</taxon>
        <taxon>Dalbergieae</taxon>
        <taxon>Pterocarpus clade</taxon>
        <taxon>Stylosanthes</taxon>
    </lineage>
</organism>
<sequence>MTVNWKLLQLGALSTMLKILRELLNRSIGSNRHLISFDSKGHGFVRRSCSSCCRFTVLLIAMLRVACSFVLPVIREPQPPVLFVASLPICIIGAVRRVSKIFSIVLKNRTGSAGWIVNQCQVQSDLVSEIANTRNGQNAKPVKTRRSDRTGICPVF</sequence>
<dbReference type="EMBL" id="JASCZI010000118">
    <property type="protein sequence ID" value="MED6108975.1"/>
    <property type="molecule type" value="Genomic_DNA"/>
</dbReference>
<proteinExistence type="predicted"/>
<accession>A0ABU6QBE3</accession>
<gene>
    <name evidence="1" type="ORF">PIB30_029200</name>
</gene>
<name>A0ABU6QBE3_9FABA</name>
<evidence type="ECO:0000313" key="1">
    <source>
        <dbReference type="EMBL" id="MED6108975.1"/>
    </source>
</evidence>
<protein>
    <submittedName>
        <fullName evidence="1">Uncharacterized protein</fullName>
    </submittedName>
</protein>
<evidence type="ECO:0000313" key="2">
    <source>
        <dbReference type="Proteomes" id="UP001341840"/>
    </source>
</evidence>
<comment type="caution">
    <text evidence="1">The sequence shown here is derived from an EMBL/GenBank/DDBJ whole genome shotgun (WGS) entry which is preliminary data.</text>
</comment>
<reference evidence="1 2" key="1">
    <citation type="journal article" date="2023" name="Plants (Basel)">
        <title>Bridging the Gap: Combining Genomics and Transcriptomics Approaches to Understand Stylosanthes scabra, an Orphan Legume from the Brazilian Caatinga.</title>
        <authorList>
            <person name="Ferreira-Neto J.R.C."/>
            <person name="da Silva M.D."/>
            <person name="Binneck E."/>
            <person name="de Melo N.F."/>
            <person name="da Silva R.H."/>
            <person name="de Melo A.L.T.M."/>
            <person name="Pandolfi V."/>
            <person name="Bustamante F.O."/>
            <person name="Brasileiro-Vidal A.C."/>
            <person name="Benko-Iseppon A.M."/>
        </authorList>
    </citation>
    <scope>NUCLEOTIDE SEQUENCE [LARGE SCALE GENOMIC DNA]</scope>
    <source>
        <tissue evidence="1">Leaves</tissue>
    </source>
</reference>